<feature type="coiled-coil region" evidence="1">
    <location>
        <begin position="3"/>
        <end position="30"/>
    </location>
</feature>
<keyword evidence="1" id="KW-0175">Coiled coil</keyword>
<dbReference type="AlphaFoldDB" id="A0A2S2NDQ6"/>
<accession>A0A2S2NDQ6</accession>
<organism evidence="2">
    <name type="scientific">Schizaphis graminum</name>
    <name type="common">Green bug aphid</name>
    <dbReference type="NCBI Taxonomy" id="13262"/>
    <lineage>
        <taxon>Eukaryota</taxon>
        <taxon>Metazoa</taxon>
        <taxon>Ecdysozoa</taxon>
        <taxon>Arthropoda</taxon>
        <taxon>Hexapoda</taxon>
        <taxon>Insecta</taxon>
        <taxon>Pterygota</taxon>
        <taxon>Neoptera</taxon>
        <taxon>Paraneoptera</taxon>
        <taxon>Hemiptera</taxon>
        <taxon>Sternorrhyncha</taxon>
        <taxon>Aphidomorpha</taxon>
        <taxon>Aphidoidea</taxon>
        <taxon>Aphididae</taxon>
        <taxon>Aphidini</taxon>
        <taxon>Schizaphis</taxon>
    </lineage>
</organism>
<evidence type="ECO:0000256" key="1">
    <source>
        <dbReference type="SAM" id="Coils"/>
    </source>
</evidence>
<proteinExistence type="predicted"/>
<evidence type="ECO:0000313" key="2">
    <source>
        <dbReference type="EMBL" id="MBY15257.1"/>
    </source>
</evidence>
<protein>
    <submittedName>
        <fullName evidence="2">Uncharacterized protein</fullName>
    </submittedName>
</protein>
<reference evidence="2" key="1">
    <citation type="submission" date="2018-04" db="EMBL/GenBank/DDBJ databases">
        <title>Transcriptome of Schizaphis graminum biotype I.</title>
        <authorList>
            <person name="Scully E.D."/>
            <person name="Geib S.M."/>
            <person name="Palmer N.A."/>
            <person name="Koch K."/>
            <person name="Bradshaw J."/>
            <person name="Heng-Moss T."/>
            <person name="Sarath G."/>
        </authorList>
    </citation>
    <scope>NUCLEOTIDE SEQUENCE</scope>
</reference>
<sequence length="117" mass="13284">MNQRLLNKKLENIQNNKNEARMIIKEIRNLSKTIVEQEETRLDRLVQSNISSCEVNVLQAMYIGLSQSYGILQKIINKYKCAVPVPPNCITGNINITNNGIIINNSTDTSHINNNLM</sequence>
<dbReference type="EMBL" id="GGMR01002638">
    <property type="protein sequence ID" value="MBY15257.1"/>
    <property type="molecule type" value="Transcribed_RNA"/>
</dbReference>
<name>A0A2S2NDQ6_SCHGA</name>
<gene>
    <name evidence="2" type="ORF">g.10808</name>
</gene>